<dbReference type="AlphaFoldDB" id="A0AAD6QLJ0"/>
<accession>A0AAD6QLJ0</accession>
<dbReference type="Proteomes" id="UP001164929">
    <property type="component" value="Chromosome 6"/>
</dbReference>
<comment type="caution">
    <text evidence="2">The sequence shown here is derived from an EMBL/GenBank/DDBJ whole genome shotgun (WGS) entry which is preliminary data.</text>
</comment>
<dbReference type="EMBL" id="JAQIZT010000006">
    <property type="protein sequence ID" value="KAJ6992663.1"/>
    <property type="molecule type" value="Genomic_DNA"/>
</dbReference>
<name>A0AAD6QLJ0_9ROSI</name>
<keyword evidence="3" id="KW-1185">Reference proteome</keyword>
<sequence length="125" mass="14174">MKGSRGFNPSNSGEVKGHIITEPTPAGNRIGCEKEALMNFHQWKYPKHAGGLQLRTEAANWCILSSSIPVQQTTLFLKQKYELLEEHLVAKYFWQTKPRVSLQGGARRYKSRHGEAHLELATNEI</sequence>
<protein>
    <submittedName>
        <fullName evidence="2">Uncharacterized protein</fullName>
    </submittedName>
</protein>
<evidence type="ECO:0000256" key="1">
    <source>
        <dbReference type="SAM" id="MobiDB-lite"/>
    </source>
</evidence>
<evidence type="ECO:0000313" key="3">
    <source>
        <dbReference type="Proteomes" id="UP001164929"/>
    </source>
</evidence>
<evidence type="ECO:0000313" key="2">
    <source>
        <dbReference type="EMBL" id="KAJ6992663.1"/>
    </source>
</evidence>
<reference evidence="2" key="1">
    <citation type="journal article" date="2023" name="Mol. Ecol. Resour.">
        <title>Chromosome-level genome assembly of a triploid poplar Populus alba 'Berolinensis'.</title>
        <authorList>
            <person name="Chen S."/>
            <person name="Yu Y."/>
            <person name="Wang X."/>
            <person name="Wang S."/>
            <person name="Zhang T."/>
            <person name="Zhou Y."/>
            <person name="He R."/>
            <person name="Meng N."/>
            <person name="Wang Y."/>
            <person name="Liu W."/>
            <person name="Liu Z."/>
            <person name="Liu J."/>
            <person name="Guo Q."/>
            <person name="Huang H."/>
            <person name="Sederoff R.R."/>
            <person name="Wang G."/>
            <person name="Qu G."/>
            <person name="Chen S."/>
        </authorList>
    </citation>
    <scope>NUCLEOTIDE SEQUENCE</scope>
    <source>
        <strain evidence="2">SC-2020</strain>
    </source>
</reference>
<gene>
    <name evidence="2" type="ORF">NC653_015914</name>
</gene>
<feature type="region of interest" description="Disordered" evidence="1">
    <location>
        <begin position="1"/>
        <end position="25"/>
    </location>
</feature>
<proteinExistence type="predicted"/>
<organism evidence="2 3">
    <name type="scientific">Populus alba x Populus x berolinensis</name>
    <dbReference type="NCBI Taxonomy" id="444605"/>
    <lineage>
        <taxon>Eukaryota</taxon>
        <taxon>Viridiplantae</taxon>
        <taxon>Streptophyta</taxon>
        <taxon>Embryophyta</taxon>
        <taxon>Tracheophyta</taxon>
        <taxon>Spermatophyta</taxon>
        <taxon>Magnoliopsida</taxon>
        <taxon>eudicotyledons</taxon>
        <taxon>Gunneridae</taxon>
        <taxon>Pentapetalae</taxon>
        <taxon>rosids</taxon>
        <taxon>fabids</taxon>
        <taxon>Malpighiales</taxon>
        <taxon>Salicaceae</taxon>
        <taxon>Saliceae</taxon>
        <taxon>Populus</taxon>
    </lineage>
</organism>